<evidence type="ECO:0000256" key="1">
    <source>
        <dbReference type="SAM" id="MobiDB-lite"/>
    </source>
</evidence>
<keyword evidence="3" id="KW-1185">Reference proteome</keyword>
<sequence>MGREAREMNWMRESGEEEEEEEERGPVSKARRRSLKLASQARKKAVMPQR</sequence>
<dbReference type="Proteomes" id="UP001417504">
    <property type="component" value="Unassembled WGS sequence"/>
</dbReference>
<dbReference type="AlphaFoldDB" id="A0AAP0KNP2"/>
<gene>
    <name evidence="2" type="ORF">Sjap_002930</name>
</gene>
<proteinExistence type="predicted"/>
<reference evidence="2 3" key="1">
    <citation type="submission" date="2024-01" db="EMBL/GenBank/DDBJ databases">
        <title>Genome assemblies of Stephania.</title>
        <authorList>
            <person name="Yang L."/>
        </authorList>
    </citation>
    <scope>NUCLEOTIDE SEQUENCE [LARGE SCALE GENOMIC DNA]</scope>
    <source>
        <strain evidence="2">QJT</strain>
        <tissue evidence="2">Leaf</tissue>
    </source>
</reference>
<feature type="compositionally biased region" description="Basic residues" evidence="1">
    <location>
        <begin position="29"/>
        <end position="50"/>
    </location>
</feature>
<accession>A0AAP0KNP2</accession>
<dbReference type="EMBL" id="JBBNAE010000001">
    <property type="protein sequence ID" value="KAK9155450.1"/>
    <property type="molecule type" value="Genomic_DNA"/>
</dbReference>
<evidence type="ECO:0000313" key="2">
    <source>
        <dbReference type="EMBL" id="KAK9155450.1"/>
    </source>
</evidence>
<name>A0AAP0KNP2_9MAGN</name>
<organism evidence="2 3">
    <name type="scientific">Stephania japonica</name>
    <dbReference type="NCBI Taxonomy" id="461633"/>
    <lineage>
        <taxon>Eukaryota</taxon>
        <taxon>Viridiplantae</taxon>
        <taxon>Streptophyta</taxon>
        <taxon>Embryophyta</taxon>
        <taxon>Tracheophyta</taxon>
        <taxon>Spermatophyta</taxon>
        <taxon>Magnoliopsida</taxon>
        <taxon>Ranunculales</taxon>
        <taxon>Menispermaceae</taxon>
        <taxon>Menispermoideae</taxon>
        <taxon>Cissampelideae</taxon>
        <taxon>Stephania</taxon>
    </lineage>
</organism>
<comment type="caution">
    <text evidence="2">The sequence shown here is derived from an EMBL/GenBank/DDBJ whole genome shotgun (WGS) entry which is preliminary data.</text>
</comment>
<feature type="compositionally biased region" description="Basic and acidic residues" evidence="1">
    <location>
        <begin position="1"/>
        <end position="14"/>
    </location>
</feature>
<feature type="region of interest" description="Disordered" evidence="1">
    <location>
        <begin position="1"/>
        <end position="50"/>
    </location>
</feature>
<evidence type="ECO:0000313" key="3">
    <source>
        <dbReference type="Proteomes" id="UP001417504"/>
    </source>
</evidence>
<protein>
    <submittedName>
        <fullName evidence="2">Uncharacterized protein</fullName>
    </submittedName>
</protein>